<dbReference type="RefSeq" id="WP_183088825.1">
    <property type="nucleotide sequence ID" value="NZ_JACJUD010000003.1"/>
</dbReference>
<accession>A0A7W4LLA6</accession>
<dbReference type="EMBL" id="JACJUD010000003">
    <property type="protein sequence ID" value="MBB2495264.1"/>
    <property type="molecule type" value="Genomic_DNA"/>
</dbReference>
<dbReference type="InterPro" id="IPR050300">
    <property type="entry name" value="GDXG_lipolytic_enzyme"/>
</dbReference>
<reference evidence="4 5" key="1">
    <citation type="submission" date="2020-08" db="EMBL/GenBank/DDBJ databases">
        <authorList>
            <person name="Kim C.M."/>
        </authorList>
    </citation>
    <scope>NUCLEOTIDE SEQUENCE [LARGE SCALE GENOMIC DNA]</scope>
    <source>
        <strain evidence="4 5">UL070</strain>
    </source>
</reference>
<comment type="caution">
    <text evidence="4">The sequence shown here is derived from an EMBL/GenBank/DDBJ whole genome shotgun (WGS) entry which is preliminary data.</text>
</comment>
<evidence type="ECO:0000313" key="5">
    <source>
        <dbReference type="Proteomes" id="UP000542720"/>
    </source>
</evidence>
<sequence>MIDKRLIRSRSLRSRLVSLVLRSKLKPILTAEHFDHVRFRAWLERNNAKRKPAAGVSVTPGEHATLKGEWNLPDAATPGRCMLYLHGGGYIFGSSLTYRAFTTQLAKRANCALFSLDYRLAPEHPFPAAVDDAVAAYLWLRQSFAAEQIVVSGDSAGGGLSLALLLALQAQGHALPAGAVLLSPYTDLLASGESLHSNGKHCAMFDANAIQRAAAIYLNGQDGAWPLASPLYGDFQGFPPIAIHVSDSEALRDDSYRVAERLDQAGAPVQLSIWKGQAHVWPTFYPLLPEAGTCLREMADFAQQCWQAAAVATAASTPALAEASA</sequence>
<dbReference type="SUPFAM" id="SSF53474">
    <property type="entry name" value="alpha/beta-Hydrolases"/>
    <property type="match status" value="1"/>
</dbReference>
<dbReference type="PANTHER" id="PTHR48081:SF30">
    <property type="entry name" value="ACETYL-HYDROLASE LIPR-RELATED"/>
    <property type="match status" value="1"/>
</dbReference>
<dbReference type="Gene3D" id="3.40.50.1820">
    <property type="entry name" value="alpha/beta hydrolase"/>
    <property type="match status" value="1"/>
</dbReference>
<keyword evidence="2 4" id="KW-0378">Hydrolase</keyword>
<dbReference type="Pfam" id="PF07859">
    <property type="entry name" value="Abhydrolase_3"/>
    <property type="match status" value="1"/>
</dbReference>
<name>A0A7W4LLA6_9GAMM</name>
<evidence type="ECO:0000256" key="2">
    <source>
        <dbReference type="ARBA" id="ARBA00022801"/>
    </source>
</evidence>
<evidence type="ECO:0000256" key="1">
    <source>
        <dbReference type="ARBA" id="ARBA00010515"/>
    </source>
</evidence>
<feature type="domain" description="Alpha/beta hydrolase fold-3" evidence="3">
    <location>
        <begin position="82"/>
        <end position="281"/>
    </location>
</feature>
<dbReference type="Proteomes" id="UP000542720">
    <property type="component" value="Unassembled WGS sequence"/>
</dbReference>
<protein>
    <submittedName>
        <fullName evidence="4">Alpha/beta hydrolase fold domain-containing protein</fullName>
    </submittedName>
</protein>
<evidence type="ECO:0000313" key="4">
    <source>
        <dbReference type="EMBL" id="MBB2495264.1"/>
    </source>
</evidence>
<comment type="similarity">
    <text evidence="1">Belongs to the 'GDXG' lipolytic enzyme family.</text>
</comment>
<proteinExistence type="inferred from homology"/>
<dbReference type="GO" id="GO:0004806">
    <property type="term" value="F:triacylglycerol lipase activity"/>
    <property type="evidence" value="ECO:0007669"/>
    <property type="project" value="TreeGrafter"/>
</dbReference>
<keyword evidence="5" id="KW-1185">Reference proteome</keyword>
<dbReference type="PANTHER" id="PTHR48081">
    <property type="entry name" value="AB HYDROLASE SUPERFAMILY PROTEIN C4A8.06C"/>
    <property type="match status" value="1"/>
</dbReference>
<organism evidence="4 5">
    <name type="scientific">Aquipseudomonas ullengensis</name>
    <dbReference type="NCBI Taxonomy" id="2759166"/>
    <lineage>
        <taxon>Bacteria</taxon>
        <taxon>Pseudomonadati</taxon>
        <taxon>Pseudomonadota</taxon>
        <taxon>Gammaproteobacteria</taxon>
        <taxon>Pseudomonadales</taxon>
        <taxon>Pseudomonadaceae</taxon>
        <taxon>Aquipseudomonas</taxon>
    </lineage>
</organism>
<gene>
    <name evidence="4" type="ORF">H3H51_09570</name>
</gene>
<evidence type="ECO:0000259" key="3">
    <source>
        <dbReference type="Pfam" id="PF07859"/>
    </source>
</evidence>
<dbReference type="InterPro" id="IPR013094">
    <property type="entry name" value="AB_hydrolase_3"/>
</dbReference>
<dbReference type="AlphaFoldDB" id="A0A7W4LLA6"/>
<dbReference type="InterPro" id="IPR029058">
    <property type="entry name" value="AB_hydrolase_fold"/>
</dbReference>